<keyword evidence="2" id="KW-1185">Reference proteome</keyword>
<organism evidence="1 2">
    <name type="scientific">Portunus trituberculatus</name>
    <name type="common">Swimming crab</name>
    <name type="synonym">Neptunus trituberculatus</name>
    <dbReference type="NCBI Taxonomy" id="210409"/>
    <lineage>
        <taxon>Eukaryota</taxon>
        <taxon>Metazoa</taxon>
        <taxon>Ecdysozoa</taxon>
        <taxon>Arthropoda</taxon>
        <taxon>Crustacea</taxon>
        <taxon>Multicrustacea</taxon>
        <taxon>Malacostraca</taxon>
        <taxon>Eumalacostraca</taxon>
        <taxon>Eucarida</taxon>
        <taxon>Decapoda</taxon>
        <taxon>Pleocyemata</taxon>
        <taxon>Brachyura</taxon>
        <taxon>Eubrachyura</taxon>
        <taxon>Portunoidea</taxon>
        <taxon>Portunidae</taxon>
        <taxon>Portuninae</taxon>
        <taxon>Portunus</taxon>
    </lineage>
</organism>
<sequence>MNCSLARRSSRQLSAVSGPRLPLLRGVHALKGKQPLSPSAAPALSSLIAKDIEKRRKLA</sequence>
<protein>
    <submittedName>
        <fullName evidence="1">Uncharacterized protein</fullName>
    </submittedName>
</protein>
<evidence type="ECO:0000313" key="1">
    <source>
        <dbReference type="EMBL" id="MPC93626.1"/>
    </source>
</evidence>
<accession>A0A5B7JHD2</accession>
<dbReference type="AlphaFoldDB" id="A0A5B7JHD2"/>
<name>A0A5B7JHD2_PORTR</name>
<comment type="caution">
    <text evidence="1">The sequence shown here is derived from an EMBL/GenBank/DDBJ whole genome shotgun (WGS) entry which is preliminary data.</text>
</comment>
<dbReference type="Proteomes" id="UP000324222">
    <property type="component" value="Unassembled WGS sequence"/>
</dbReference>
<gene>
    <name evidence="1" type="ORF">E2C01_088760</name>
</gene>
<dbReference type="EMBL" id="VSRR010095528">
    <property type="protein sequence ID" value="MPC93626.1"/>
    <property type="molecule type" value="Genomic_DNA"/>
</dbReference>
<proteinExistence type="predicted"/>
<reference evidence="1 2" key="1">
    <citation type="submission" date="2019-05" db="EMBL/GenBank/DDBJ databases">
        <title>Another draft genome of Portunus trituberculatus and its Hox gene families provides insights of decapod evolution.</title>
        <authorList>
            <person name="Jeong J.-H."/>
            <person name="Song I."/>
            <person name="Kim S."/>
            <person name="Choi T."/>
            <person name="Kim D."/>
            <person name="Ryu S."/>
            <person name="Kim W."/>
        </authorList>
    </citation>
    <scope>NUCLEOTIDE SEQUENCE [LARGE SCALE GENOMIC DNA]</scope>
    <source>
        <tissue evidence="1">Muscle</tissue>
    </source>
</reference>
<evidence type="ECO:0000313" key="2">
    <source>
        <dbReference type="Proteomes" id="UP000324222"/>
    </source>
</evidence>